<keyword evidence="5" id="KW-0472">Membrane</keyword>
<comment type="pathway">
    <text evidence="5">Terpene metabolism; lanosterol biosynthesis; lanosterol from farnesyl diphosphate: step 1/3.</text>
</comment>
<dbReference type="SFLD" id="SFLDS00005">
    <property type="entry name" value="Isoprenoid_Synthase_Type_I"/>
    <property type="match status" value="1"/>
</dbReference>
<keyword evidence="4 5" id="KW-0808">Transferase</keyword>
<dbReference type="PROSITE" id="PS01045">
    <property type="entry name" value="SQUALEN_PHYTOEN_SYN_2"/>
    <property type="match status" value="1"/>
</dbReference>
<evidence type="ECO:0000256" key="5">
    <source>
        <dbReference type="RuleBase" id="RU368088"/>
    </source>
</evidence>
<dbReference type="GO" id="GO:0051996">
    <property type="term" value="F:squalene synthase [NAD(P)H] activity"/>
    <property type="evidence" value="ECO:0007669"/>
    <property type="project" value="UniProtKB-UniRule"/>
</dbReference>
<dbReference type="GO" id="GO:0005789">
    <property type="term" value="C:endoplasmic reticulum membrane"/>
    <property type="evidence" value="ECO:0007669"/>
    <property type="project" value="TreeGrafter"/>
</dbReference>
<comment type="caution">
    <text evidence="6">The sequence shown here is derived from an EMBL/GenBank/DDBJ whole genome shotgun (WGS) entry which is preliminary data.</text>
</comment>
<dbReference type="UniPathway" id="UPA00767">
    <property type="reaction ID" value="UER00751"/>
</dbReference>
<feature type="transmembrane region" description="Helical" evidence="5">
    <location>
        <begin position="478"/>
        <end position="503"/>
    </location>
</feature>
<dbReference type="InterPro" id="IPR008949">
    <property type="entry name" value="Isoprenoid_synthase_dom_sf"/>
</dbReference>
<comment type="similarity">
    <text evidence="2 5">Belongs to the phytoene/squalene synthase family.</text>
</comment>
<dbReference type="PANTHER" id="PTHR11626:SF2">
    <property type="entry name" value="SQUALENE SYNTHASE"/>
    <property type="match status" value="1"/>
</dbReference>
<dbReference type="FunFam" id="1.10.600.10:FF:000023">
    <property type="entry name" value="Squalene synthase"/>
    <property type="match status" value="1"/>
</dbReference>
<dbReference type="OrthoDB" id="431150at2759"/>
<dbReference type="Proteomes" id="UP000636479">
    <property type="component" value="Unassembled WGS sequence"/>
</dbReference>
<dbReference type="PANTHER" id="PTHR11626">
    <property type="entry name" value="FARNESYL-DIPHOSPHATE FARNESYLTRANSFERASE"/>
    <property type="match status" value="1"/>
</dbReference>
<dbReference type="Pfam" id="PF00494">
    <property type="entry name" value="SQS_PSY"/>
    <property type="match status" value="1"/>
</dbReference>
<dbReference type="CDD" id="cd00683">
    <property type="entry name" value="Trans_IPPS_HH"/>
    <property type="match status" value="1"/>
</dbReference>
<organism evidence="6 7">
    <name type="scientific">Mycena indigotica</name>
    <dbReference type="NCBI Taxonomy" id="2126181"/>
    <lineage>
        <taxon>Eukaryota</taxon>
        <taxon>Fungi</taxon>
        <taxon>Dikarya</taxon>
        <taxon>Basidiomycota</taxon>
        <taxon>Agaricomycotina</taxon>
        <taxon>Agaricomycetes</taxon>
        <taxon>Agaricomycetidae</taxon>
        <taxon>Agaricales</taxon>
        <taxon>Marasmiineae</taxon>
        <taxon>Mycenaceae</taxon>
        <taxon>Mycena</taxon>
    </lineage>
</organism>
<dbReference type="Gene3D" id="1.10.600.10">
    <property type="entry name" value="Farnesyl Diphosphate Synthase"/>
    <property type="match status" value="1"/>
</dbReference>
<dbReference type="SFLD" id="SFLDG01018">
    <property type="entry name" value="Squalene/Phytoene_Synthase_Lik"/>
    <property type="match status" value="1"/>
</dbReference>
<dbReference type="SUPFAM" id="SSF48576">
    <property type="entry name" value="Terpenoid synthases"/>
    <property type="match status" value="1"/>
</dbReference>
<evidence type="ECO:0000256" key="3">
    <source>
        <dbReference type="ARBA" id="ARBA00012373"/>
    </source>
</evidence>
<dbReference type="GO" id="GO:0055056">
    <property type="term" value="F:D-glucose transmembrane transporter activity"/>
    <property type="evidence" value="ECO:0007669"/>
    <property type="project" value="UniProtKB-UniRule"/>
</dbReference>
<accession>A0A8H6VPK1</accession>
<dbReference type="InterPro" id="IPR019845">
    <property type="entry name" value="Squalene/phytoene_synthase_CS"/>
</dbReference>
<dbReference type="InterPro" id="IPR044844">
    <property type="entry name" value="Trans_IPPS_euk-type"/>
</dbReference>
<name>A0A8H6VPK1_9AGAR</name>
<comment type="catalytic activity">
    <reaction evidence="5">
        <text>2 (2E,6E)-farnesyl diphosphate + NADPH + H(+) = squalene + 2 diphosphate + NADP(+)</text>
        <dbReference type="Rhea" id="RHEA:32295"/>
        <dbReference type="ChEBI" id="CHEBI:15378"/>
        <dbReference type="ChEBI" id="CHEBI:15440"/>
        <dbReference type="ChEBI" id="CHEBI:33019"/>
        <dbReference type="ChEBI" id="CHEBI:57783"/>
        <dbReference type="ChEBI" id="CHEBI:58349"/>
        <dbReference type="ChEBI" id="CHEBI:175763"/>
        <dbReference type="EC" id="2.5.1.21"/>
    </reaction>
</comment>
<comment type="function">
    <text evidence="5">Catalyzes the condensation of 2 farnesyl pyrophosphate (FPP) moieties to form squalene.</text>
</comment>
<dbReference type="RefSeq" id="XP_037213096.1">
    <property type="nucleotide sequence ID" value="XM_037370504.1"/>
</dbReference>
<keyword evidence="5" id="KW-1133">Transmembrane helix</keyword>
<dbReference type="AlphaFoldDB" id="A0A8H6VPK1"/>
<evidence type="ECO:0000313" key="7">
    <source>
        <dbReference type="Proteomes" id="UP000636479"/>
    </source>
</evidence>
<comment type="catalytic activity">
    <reaction evidence="5">
        <text>2 (2E,6E)-farnesyl diphosphate + NADH + H(+) = squalene + 2 diphosphate + NAD(+)</text>
        <dbReference type="Rhea" id="RHEA:32299"/>
        <dbReference type="ChEBI" id="CHEBI:15378"/>
        <dbReference type="ChEBI" id="CHEBI:15440"/>
        <dbReference type="ChEBI" id="CHEBI:33019"/>
        <dbReference type="ChEBI" id="CHEBI:57540"/>
        <dbReference type="ChEBI" id="CHEBI:57945"/>
        <dbReference type="ChEBI" id="CHEBI:175763"/>
        <dbReference type="EC" id="2.5.1.21"/>
    </reaction>
</comment>
<dbReference type="GO" id="GO:0045338">
    <property type="term" value="P:farnesyl diphosphate metabolic process"/>
    <property type="evidence" value="ECO:0007669"/>
    <property type="project" value="InterPro"/>
</dbReference>
<evidence type="ECO:0000256" key="2">
    <source>
        <dbReference type="ARBA" id="ARBA00006251"/>
    </source>
</evidence>
<dbReference type="EC" id="2.5.1.21" evidence="3 5"/>
<evidence type="ECO:0000256" key="1">
    <source>
        <dbReference type="ARBA" id="ARBA00001946"/>
    </source>
</evidence>
<dbReference type="InterPro" id="IPR033904">
    <property type="entry name" value="Trans_IPPS_HH"/>
</dbReference>
<dbReference type="PROSITE" id="PS01044">
    <property type="entry name" value="SQUALEN_PHYTOEN_SYN_1"/>
    <property type="match status" value="1"/>
</dbReference>
<keyword evidence="5" id="KW-0812">Transmembrane</keyword>
<reference evidence="6" key="1">
    <citation type="submission" date="2020-05" db="EMBL/GenBank/DDBJ databases">
        <title>Mycena genomes resolve the evolution of fungal bioluminescence.</title>
        <authorList>
            <person name="Tsai I.J."/>
        </authorList>
    </citation>
    <scope>NUCLEOTIDE SEQUENCE</scope>
    <source>
        <strain evidence="6">171206Taipei</strain>
    </source>
</reference>
<dbReference type="EMBL" id="JACAZF010000018">
    <property type="protein sequence ID" value="KAF7288944.1"/>
    <property type="molecule type" value="Genomic_DNA"/>
</dbReference>
<protein>
    <recommendedName>
        <fullName evidence="3 5">Squalene synthase</fullName>
        <shortName evidence="5">SQS</shortName>
        <shortName evidence="5">SS</shortName>
        <ecNumber evidence="3 5">2.5.1.21</ecNumber>
    </recommendedName>
</protein>
<proteinExistence type="inferred from homology"/>
<dbReference type="NCBIfam" id="TIGR01559">
    <property type="entry name" value="squal_synth"/>
    <property type="match status" value="1"/>
</dbReference>
<dbReference type="InterPro" id="IPR006449">
    <property type="entry name" value="Squal_synth-like"/>
</dbReference>
<evidence type="ECO:0000256" key="4">
    <source>
        <dbReference type="ARBA" id="ARBA00022679"/>
    </source>
</evidence>
<comment type="cofactor">
    <cofactor evidence="1 5">
        <name>Mg(2+)</name>
        <dbReference type="ChEBI" id="CHEBI:18420"/>
    </cofactor>
</comment>
<dbReference type="InterPro" id="IPR002060">
    <property type="entry name" value="Squ/phyt_synthse"/>
</dbReference>
<dbReference type="GO" id="GO:0006696">
    <property type="term" value="P:ergosterol biosynthetic process"/>
    <property type="evidence" value="ECO:0007669"/>
    <property type="project" value="TreeGrafter"/>
</dbReference>
<sequence length="506" mass="57036">MSRHSLRTFPPSLSPSSSPRAMGLATYLLLLLTHPNEFRTLVQYKIYYEPSRDLPGDPTSGWERESMRTCWKHLDLTSRSFAAVIKELEGDLARTICLFYLVLRGLDTIEDDMTLDPQRKQTLLRSFHVHSATPGWNFIDSGPNEKDRLLLVEYADVVTELLLLPPDARAAILTIADKMGAGMADFALRPLGATVDTQEEYDLYCHYVAGLVGEGLSLLFAASGKEAPSIARELVLSNSLGLFLQKTNITRDLREDADERRYFYPRAFWGPYGFTTPSDMCPASNREEDVPEQAMWVQSAMVVDALRHATDALEYLRLLKNQSVFNFCAIPATMAMATLELCFMNRGVFVRNVKIRKAAAADLIMRSTNPRDVSLIFRDYARKIHARALPHDPSYMRLSVACGKLEQWHEHAYPSFVLIGGPNGGMQVKQSDPRGAVFVASEKADQEMTRRRQFEKIREKMGERAKGLAPSKESENEVLWYSAMIMLAFLLSAGGIVFAVMYYGRD</sequence>
<evidence type="ECO:0000313" key="6">
    <source>
        <dbReference type="EMBL" id="KAF7288944.1"/>
    </source>
</evidence>
<gene>
    <name evidence="6" type="ORF">MIND_01410800</name>
</gene>
<dbReference type="GeneID" id="59353020"/>
<keyword evidence="7" id="KW-1185">Reference proteome</keyword>